<dbReference type="Proteomes" id="UP001549037">
    <property type="component" value="Unassembled WGS sequence"/>
</dbReference>
<evidence type="ECO:0000259" key="1">
    <source>
        <dbReference type="PROSITE" id="PS50075"/>
    </source>
</evidence>
<gene>
    <name evidence="2" type="ORF">ABID28_000511</name>
</gene>
<dbReference type="InterPro" id="IPR020845">
    <property type="entry name" value="AMP-binding_CS"/>
</dbReference>
<dbReference type="Gene3D" id="3.40.50.12780">
    <property type="entry name" value="N-terminal domain of ligase-like"/>
    <property type="match status" value="1"/>
</dbReference>
<organism evidence="2 3">
    <name type="scientific">Streptococcus porcorum</name>
    <dbReference type="NCBI Taxonomy" id="701526"/>
    <lineage>
        <taxon>Bacteria</taxon>
        <taxon>Bacillati</taxon>
        <taxon>Bacillota</taxon>
        <taxon>Bacilli</taxon>
        <taxon>Lactobacillales</taxon>
        <taxon>Streptococcaceae</taxon>
        <taxon>Streptococcus</taxon>
    </lineage>
</organism>
<evidence type="ECO:0000313" key="3">
    <source>
        <dbReference type="Proteomes" id="UP001549037"/>
    </source>
</evidence>
<dbReference type="InterPro" id="IPR009081">
    <property type="entry name" value="PP-bd_ACP"/>
</dbReference>
<accession>A0ABV2JDP1</accession>
<dbReference type="EMBL" id="JBEPLN010000006">
    <property type="protein sequence ID" value="MET3633876.1"/>
    <property type="molecule type" value="Genomic_DNA"/>
</dbReference>
<dbReference type="Pfam" id="PF00501">
    <property type="entry name" value="AMP-binding"/>
    <property type="match status" value="1"/>
</dbReference>
<dbReference type="PROSITE" id="PS50075">
    <property type="entry name" value="CARRIER"/>
    <property type="match status" value="1"/>
</dbReference>
<dbReference type="InterPro" id="IPR042099">
    <property type="entry name" value="ANL_N_sf"/>
</dbReference>
<dbReference type="PANTHER" id="PTHR45527">
    <property type="entry name" value="NONRIBOSOMAL PEPTIDE SYNTHETASE"/>
    <property type="match status" value="1"/>
</dbReference>
<name>A0ABV2JDP1_9STRE</name>
<dbReference type="Gene3D" id="1.10.1200.10">
    <property type="entry name" value="ACP-like"/>
    <property type="match status" value="1"/>
</dbReference>
<evidence type="ECO:0000313" key="2">
    <source>
        <dbReference type="EMBL" id="MET3633876.1"/>
    </source>
</evidence>
<dbReference type="InterPro" id="IPR000873">
    <property type="entry name" value="AMP-dep_synth/lig_dom"/>
</dbReference>
<keyword evidence="3" id="KW-1185">Reference proteome</keyword>
<dbReference type="Pfam" id="PF00550">
    <property type="entry name" value="PP-binding"/>
    <property type="match status" value="1"/>
</dbReference>
<dbReference type="InterPro" id="IPR045851">
    <property type="entry name" value="AMP-bd_C_sf"/>
</dbReference>
<dbReference type="SUPFAM" id="SSF56801">
    <property type="entry name" value="Acetyl-CoA synthetase-like"/>
    <property type="match status" value="1"/>
</dbReference>
<dbReference type="SUPFAM" id="SSF47336">
    <property type="entry name" value="ACP-like"/>
    <property type="match status" value="1"/>
</dbReference>
<sequence>MSVLKKFKEKLLEFPEKEIIITKNYNYSFMDIECMSNFFAKKLLSFSHDDIVPFYLVHSEYVLPVILGILKAGKIPLPITNSLSLDKSIERINEIEFDTIICDKVFNLNLSVNIINVPEYSEYSKYTKIEKISENPISYIICTSGTTGIPKKVFLTGENICWLLEEFYNIVDFRKESYFLFTTPYTFDVSLTEIFCPIFTGGTLVCYESGVGSILGMEKILKENNISHLSLSPSFAETIVDTNGADVFESLQVLCLAGEIFPSSLANKLVPIISNGCRVFNLYGPSETTIYATYYELKNQEYSVVPIGKPLPGVEIKFPSCERIREGEQAELLIGGKGVSAGYLLQPSLDYEKFSIIDGERFYRTGDYVYFRGENLVFSSRADNQVQVNGIRVELDEVKSIVDQLYGISSSKVVFNNKKIYIFYISKITADQEIYNSLPKYISPIIVKVERYYFTQNRKLDVNKLLNEYYFKENIVAKDNIEQSVLNILSQFKVIDINDLDSLDLVRFFLEIEEVFNIEIEETSFYELKNINSICNYIKNNNISNVGLENIGLDDEEKYRLKVYLQIQHTTERGYKILPTPTQIRLYQNKQFRITYFDLKLKSLAIIEIEKIEQIIEEISNNIDIFRMAMQKMDNSLEFRVFECLSEPKVIKLKNLPSQSELQNILNSLDIIRIPIIIISTKFKVIRFYFPYHSIDASSINKLEKLINQKYNNRDIYIEQSSLIEYEGFKERMSKNDLSPSDLDILPSENSIINLSKLKRDMKIFKGSIKNYSSKEDIYLYTVYLICKCLLSDYHIDTIHGGMSYNFRNLENFDSESLIGDIHKKIPFKVGRFYSYQDFKNDFECILEMYSKGIDFNEIAFRRNDDLGKLIRRRLNYLSISINYIGEVMNINSIIRDIIENEFEKNFINIISRGEETYFVVTSDLFKHTKYEIDDENVCVVESENGFDIIK</sequence>
<protein>
    <submittedName>
        <fullName evidence="2">Acyl carrier protein</fullName>
    </submittedName>
</protein>
<dbReference type="RefSeq" id="WP_354367813.1">
    <property type="nucleotide sequence ID" value="NZ_JBEPLN010000006.1"/>
</dbReference>
<dbReference type="PROSITE" id="PS00455">
    <property type="entry name" value="AMP_BINDING"/>
    <property type="match status" value="1"/>
</dbReference>
<proteinExistence type="predicted"/>
<comment type="caution">
    <text evidence="2">The sequence shown here is derived from an EMBL/GenBank/DDBJ whole genome shotgun (WGS) entry which is preliminary data.</text>
</comment>
<feature type="domain" description="Carrier" evidence="1">
    <location>
        <begin position="456"/>
        <end position="542"/>
    </location>
</feature>
<dbReference type="InterPro" id="IPR036736">
    <property type="entry name" value="ACP-like_sf"/>
</dbReference>
<dbReference type="Gene3D" id="3.30.300.30">
    <property type="match status" value="1"/>
</dbReference>
<dbReference type="PANTHER" id="PTHR45527:SF1">
    <property type="entry name" value="FATTY ACID SYNTHASE"/>
    <property type="match status" value="1"/>
</dbReference>
<reference evidence="2 3" key="1">
    <citation type="submission" date="2024-06" db="EMBL/GenBank/DDBJ databases">
        <title>Genomic Encyclopedia of Type Strains, Phase IV (KMG-IV): sequencing the most valuable type-strain genomes for metagenomic binning, comparative biology and taxonomic classification.</title>
        <authorList>
            <person name="Goeker M."/>
        </authorList>
    </citation>
    <scope>NUCLEOTIDE SEQUENCE [LARGE SCALE GENOMIC DNA]</scope>
    <source>
        <strain evidence="2 3">DSM 28302</strain>
    </source>
</reference>